<feature type="transmembrane region" description="Helical" evidence="7">
    <location>
        <begin position="359"/>
        <end position="380"/>
    </location>
</feature>
<evidence type="ECO:0000313" key="9">
    <source>
        <dbReference type="EMBL" id="RZT86021.1"/>
    </source>
</evidence>
<dbReference type="InterPro" id="IPR011701">
    <property type="entry name" value="MFS"/>
</dbReference>
<protein>
    <submittedName>
        <fullName evidence="9">Putative MFS family arabinose efflux permease</fullName>
    </submittedName>
</protein>
<keyword evidence="3 7" id="KW-0812">Transmembrane</keyword>
<feature type="transmembrane region" description="Helical" evidence="7">
    <location>
        <begin position="98"/>
        <end position="117"/>
    </location>
</feature>
<evidence type="ECO:0000256" key="7">
    <source>
        <dbReference type="SAM" id="Phobius"/>
    </source>
</evidence>
<accession>A0A4Q7UYG4</accession>
<gene>
    <name evidence="9" type="ORF">EV383_2909</name>
</gene>
<feature type="transmembrane region" description="Helical" evidence="7">
    <location>
        <begin position="123"/>
        <end position="145"/>
    </location>
</feature>
<dbReference type="PANTHER" id="PTHR43124">
    <property type="entry name" value="PURINE EFFLUX PUMP PBUE"/>
    <property type="match status" value="1"/>
</dbReference>
<proteinExistence type="predicted"/>
<comment type="subcellular location">
    <subcellularLocation>
        <location evidence="1">Cell membrane</location>
        <topology evidence="1">Multi-pass membrane protein</topology>
    </subcellularLocation>
</comment>
<dbReference type="AlphaFoldDB" id="A0A4Q7UYG4"/>
<feature type="region of interest" description="Disordered" evidence="6">
    <location>
        <begin position="1"/>
        <end position="23"/>
    </location>
</feature>
<feature type="transmembrane region" description="Helical" evidence="7">
    <location>
        <begin position="65"/>
        <end position="86"/>
    </location>
</feature>
<feature type="domain" description="Major facilitator superfamily (MFS) profile" evidence="8">
    <location>
        <begin position="32"/>
        <end position="415"/>
    </location>
</feature>
<evidence type="ECO:0000256" key="1">
    <source>
        <dbReference type="ARBA" id="ARBA00004651"/>
    </source>
</evidence>
<dbReference type="InterPro" id="IPR050189">
    <property type="entry name" value="MFS_Efflux_Transporters"/>
</dbReference>
<feature type="transmembrane region" description="Helical" evidence="7">
    <location>
        <begin position="157"/>
        <end position="178"/>
    </location>
</feature>
<dbReference type="GO" id="GO:0005886">
    <property type="term" value="C:plasma membrane"/>
    <property type="evidence" value="ECO:0007669"/>
    <property type="project" value="UniProtKB-SubCell"/>
</dbReference>
<dbReference type="EMBL" id="SHKL01000001">
    <property type="protein sequence ID" value="RZT86021.1"/>
    <property type="molecule type" value="Genomic_DNA"/>
</dbReference>
<dbReference type="Pfam" id="PF07690">
    <property type="entry name" value="MFS_1"/>
    <property type="match status" value="1"/>
</dbReference>
<evidence type="ECO:0000259" key="8">
    <source>
        <dbReference type="PROSITE" id="PS50850"/>
    </source>
</evidence>
<feature type="transmembrane region" description="Helical" evidence="7">
    <location>
        <begin position="292"/>
        <end position="314"/>
    </location>
</feature>
<dbReference type="GO" id="GO:0022857">
    <property type="term" value="F:transmembrane transporter activity"/>
    <property type="evidence" value="ECO:0007669"/>
    <property type="project" value="InterPro"/>
</dbReference>
<name>A0A4Q7UYG4_PSEST</name>
<comment type="caution">
    <text evidence="9">The sequence shown here is derived from an EMBL/GenBank/DDBJ whole genome shotgun (WGS) entry which is preliminary data.</text>
</comment>
<sequence>MPDRPPRPSASDPSPASGAVPDAAGVPDGVRRLRLLQVASLVSTCDRFAIAPLLVLIAADLDVSLGVTAGVAGGYFLAYGLMQAVWGVLSDRLGRVRVMRVALCGAAAAGLASALAPTVTVLLVARVVTGGCFAALIPASLVYVGDTWPEKVRQRPLSDVLAASALGTAVATAGAGLLADLVGWRTVFGLTAAAGAVLFVALRRLPEPTPSTGPAAASGLVGALRPLGTVLADGWARIVLLLAFVEGVVVLAALTFLAPALQSLGSSAGVAGLVSGGFGVGALVFSRLVRRLVGSVPPAGLAAVGGAFLVAAWAGPSVTVNLGTVLAAGIGLGGAWAFLHSTLQTWATQVVPQARASAVALFATVLFLGSAAGTALAAPLADAGEFGSVFRVALVVAVPLVVAAALARWRYGRTSRA</sequence>
<keyword evidence="5 7" id="KW-0472">Membrane</keyword>
<dbReference type="PANTHER" id="PTHR43124:SF3">
    <property type="entry name" value="CHLORAMPHENICOL EFFLUX PUMP RV0191"/>
    <property type="match status" value="1"/>
</dbReference>
<evidence type="ECO:0000256" key="5">
    <source>
        <dbReference type="ARBA" id="ARBA00023136"/>
    </source>
</evidence>
<reference evidence="9 10" key="1">
    <citation type="submission" date="2019-02" db="EMBL/GenBank/DDBJ databases">
        <title>Sequencing the genomes of 1000 actinobacteria strains.</title>
        <authorList>
            <person name="Klenk H.-P."/>
        </authorList>
    </citation>
    <scope>NUCLEOTIDE SEQUENCE [LARGE SCALE GENOMIC DNA]</scope>
    <source>
        <strain evidence="9 10">DSM 45779</strain>
    </source>
</reference>
<evidence type="ECO:0000256" key="3">
    <source>
        <dbReference type="ARBA" id="ARBA00022692"/>
    </source>
</evidence>
<feature type="compositionally biased region" description="Low complexity" evidence="6">
    <location>
        <begin position="9"/>
        <end position="23"/>
    </location>
</feature>
<feature type="transmembrane region" description="Helical" evidence="7">
    <location>
        <begin position="184"/>
        <end position="202"/>
    </location>
</feature>
<dbReference type="InterPro" id="IPR020846">
    <property type="entry name" value="MFS_dom"/>
</dbReference>
<dbReference type="InterPro" id="IPR036259">
    <property type="entry name" value="MFS_trans_sf"/>
</dbReference>
<feature type="transmembrane region" description="Helical" evidence="7">
    <location>
        <begin position="320"/>
        <end position="339"/>
    </location>
</feature>
<organism evidence="9 10">
    <name type="scientific">Pseudonocardia sediminis</name>
    <dbReference type="NCBI Taxonomy" id="1397368"/>
    <lineage>
        <taxon>Bacteria</taxon>
        <taxon>Bacillati</taxon>
        <taxon>Actinomycetota</taxon>
        <taxon>Actinomycetes</taxon>
        <taxon>Pseudonocardiales</taxon>
        <taxon>Pseudonocardiaceae</taxon>
        <taxon>Pseudonocardia</taxon>
    </lineage>
</organism>
<dbReference type="PROSITE" id="PS50850">
    <property type="entry name" value="MFS"/>
    <property type="match status" value="1"/>
</dbReference>
<dbReference type="SUPFAM" id="SSF103473">
    <property type="entry name" value="MFS general substrate transporter"/>
    <property type="match status" value="1"/>
</dbReference>
<evidence type="ECO:0000256" key="4">
    <source>
        <dbReference type="ARBA" id="ARBA00022989"/>
    </source>
</evidence>
<feature type="transmembrane region" description="Helical" evidence="7">
    <location>
        <begin position="235"/>
        <end position="258"/>
    </location>
</feature>
<evidence type="ECO:0000256" key="2">
    <source>
        <dbReference type="ARBA" id="ARBA00022475"/>
    </source>
</evidence>
<dbReference type="RefSeq" id="WP_242623097.1">
    <property type="nucleotide sequence ID" value="NZ_SHKL01000001.1"/>
</dbReference>
<dbReference type="Proteomes" id="UP000291591">
    <property type="component" value="Unassembled WGS sequence"/>
</dbReference>
<dbReference type="Gene3D" id="1.20.1250.20">
    <property type="entry name" value="MFS general substrate transporter like domains"/>
    <property type="match status" value="1"/>
</dbReference>
<keyword evidence="10" id="KW-1185">Reference proteome</keyword>
<keyword evidence="2" id="KW-1003">Cell membrane</keyword>
<evidence type="ECO:0000313" key="10">
    <source>
        <dbReference type="Proteomes" id="UP000291591"/>
    </source>
</evidence>
<feature type="transmembrane region" description="Helical" evidence="7">
    <location>
        <begin position="386"/>
        <end position="407"/>
    </location>
</feature>
<feature type="transmembrane region" description="Helical" evidence="7">
    <location>
        <begin position="264"/>
        <end position="285"/>
    </location>
</feature>
<keyword evidence="4 7" id="KW-1133">Transmembrane helix</keyword>
<evidence type="ECO:0000256" key="6">
    <source>
        <dbReference type="SAM" id="MobiDB-lite"/>
    </source>
</evidence>